<protein>
    <recommendedName>
        <fullName evidence="3">RiboL-PSP-HEPN domain-containing protein</fullName>
    </recommendedName>
</protein>
<sequence length="158" mass="18254">MSEDIHNMELRAKLTGYICTQYSYFDYLVSNVIWHILKIDKPVGMIVTGAMDIRPKIEMAISLLEHHDIENEIRSTLQKFKNNASKENGFISKRNKIVHGIFSSREGDSAVMVEAHRKKSHRERHEMDVEYIQQCYGEIVAANNELVPLLESRGINVH</sequence>
<dbReference type="Proteomes" id="UP000594034">
    <property type="component" value="Chromosome"/>
</dbReference>
<dbReference type="KEGG" id="asim:FE240_18355"/>
<name>A0A5J6X1Y7_9GAMM</name>
<proteinExistence type="predicted"/>
<dbReference type="OrthoDB" id="9759476at2"/>
<keyword evidence="2" id="KW-1185">Reference proteome</keyword>
<dbReference type="EMBL" id="CP040449">
    <property type="protein sequence ID" value="QFI56467.1"/>
    <property type="molecule type" value="Genomic_DNA"/>
</dbReference>
<dbReference type="RefSeq" id="WP_042047023.1">
    <property type="nucleotide sequence ID" value="NZ_CDBY01000053.1"/>
</dbReference>
<evidence type="ECO:0000313" key="2">
    <source>
        <dbReference type="Proteomes" id="UP000594034"/>
    </source>
</evidence>
<dbReference type="AlphaFoldDB" id="A0A5J6X1Y7"/>
<accession>A0A5J6X1Y7</accession>
<reference evidence="1 2" key="1">
    <citation type="submission" date="2019-05" db="EMBL/GenBank/DDBJ databases">
        <title>OXA-830, a novel chromosomally encoded expanded-spectrum class D beta-lactamase in Aeromonas simiae.</title>
        <authorList>
            <person name="Zhou W."/>
            <person name="Chen Q."/>
        </authorList>
    </citation>
    <scope>NUCLEOTIDE SEQUENCE [LARGE SCALE GENOMIC DNA]</scope>
    <source>
        <strain evidence="1 2">A6</strain>
    </source>
</reference>
<evidence type="ECO:0000313" key="1">
    <source>
        <dbReference type="EMBL" id="QFI56467.1"/>
    </source>
</evidence>
<gene>
    <name evidence="1" type="ORF">FE240_18355</name>
</gene>
<organism evidence="1 2">
    <name type="scientific">Aeromonas simiae</name>
    <dbReference type="NCBI Taxonomy" id="218936"/>
    <lineage>
        <taxon>Bacteria</taxon>
        <taxon>Pseudomonadati</taxon>
        <taxon>Pseudomonadota</taxon>
        <taxon>Gammaproteobacteria</taxon>
        <taxon>Aeromonadales</taxon>
        <taxon>Aeromonadaceae</taxon>
        <taxon>Aeromonas</taxon>
    </lineage>
</organism>
<evidence type="ECO:0008006" key="3">
    <source>
        <dbReference type="Google" id="ProtNLM"/>
    </source>
</evidence>